<evidence type="ECO:0000313" key="9">
    <source>
        <dbReference type="Proteomes" id="UP001046870"/>
    </source>
</evidence>
<dbReference type="PANTHER" id="PTHR14130">
    <property type="entry name" value="3BP-1 RELATED RHOGAP"/>
    <property type="match status" value="1"/>
</dbReference>
<dbReference type="InterPro" id="IPR027267">
    <property type="entry name" value="AH/BAR_dom_sf"/>
</dbReference>
<feature type="domain" description="Rho-GAP" evidence="6">
    <location>
        <begin position="248"/>
        <end position="440"/>
    </location>
</feature>
<feature type="region of interest" description="Disordered" evidence="5">
    <location>
        <begin position="450"/>
        <end position="633"/>
    </location>
</feature>
<feature type="compositionally biased region" description="Pro residues" evidence="5">
    <location>
        <begin position="621"/>
        <end position="633"/>
    </location>
</feature>
<evidence type="ECO:0000256" key="5">
    <source>
        <dbReference type="SAM" id="MobiDB-lite"/>
    </source>
</evidence>
<evidence type="ECO:0000259" key="7">
    <source>
        <dbReference type="PROSITE" id="PS51021"/>
    </source>
</evidence>
<proteinExistence type="predicted"/>
<comment type="caution">
    <text evidence="8">The sequence shown here is derived from an EMBL/GenBank/DDBJ whole genome shotgun (WGS) entry which is preliminary data.</text>
</comment>
<feature type="compositionally biased region" description="Low complexity" evidence="5">
    <location>
        <begin position="532"/>
        <end position="547"/>
    </location>
</feature>
<evidence type="ECO:0008006" key="10">
    <source>
        <dbReference type="Google" id="ProtNLM"/>
    </source>
</evidence>
<dbReference type="GO" id="GO:0007165">
    <property type="term" value="P:signal transduction"/>
    <property type="evidence" value="ECO:0007669"/>
    <property type="project" value="InterPro"/>
</dbReference>
<dbReference type="Pfam" id="PF00620">
    <property type="entry name" value="RhoGAP"/>
    <property type="match status" value="1"/>
</dbReference>
<keyword evidence="3" id="KW-0963">Cytoplasm</keyword>
<evidence type="ECO:0000256" key="1">
    <source>
        <dbReference type="ARBA" id="ARBA00004514"/>
    </source>
</evidence>
<dbReference type="Pfam" id="PF03114">
    <property type="entry name" value="BAR"/>
    <property type="match status" value="1"/>
</dbReference>
<accession>A0A9D3PKU0</accession>
<protein>
    <recommendedName>
        <fullName evidence="10">SH3-domain binding protein 1</fullName>
    </recommendedName>
</protein>
<keyword evidence="2" id="KW-0343">GTPase activation</keyword>
<dbReference type="PANTHER" id="PTHR14130:SF12">
    <property type="entry name" value="BARGIN-RELATED"/>
    <property type="match status" value="1"/>
</dbReference>
<dbReference type="InterPro" id="IPR004148">
    <property type="entry name" value="BAR_dom"/>
</dbReference>
<feature type="compositionally biased region" description="Low complexity" evidence="5">
    <location>
        <begin position="586"/>
        <end position="595"/>
    </location>
</feature>
<name>A0A9D3PKU0_MEGAT</name>
<keyword evidence="9" id="KW-1185">Reference proteome</keyword>
<dbReference type="PROSITE" id="PS50238">
    <property type="entry name" value="RHOGAP"/>
    <property type="match status" value="1"/>
</dbReference>
<dbReference type="GO" id="GO:0005096">
    <property type="term" value="F:GTPase activator activity"/>
    <property type="evidence" value="ECO:0007669"/>
    <property type="project" value="UniProtKB-KW"/>
</dbReference>
<reference evidence="8" key="1">
    <citation type="submission" date="2021-01" db="EMBL/GenBank/DDBJ databases">
        <authorList>
            <person name="Zahm M."/>
            <person name="Roques C."/>
            <person name="Cabau C."/>
            <person name="Klopp C."/>
            <person name="Donnadieu C."/>
            <person name="Jouanno E."/>
            <person name="Lampietro C."/>
            <person name="Louis A."/>
            <person name="Herpin A."/>
            <person name="Echchiki A."/>
            <person name="Berthelot C."/>
            <person name="Parey E."/>
            <person name="Roest-Crollius H."/>
            <person name="Braasch I."/>
            <person name="Postlethwait J."/>
            <person name="Bobe J."/>
            <person name="Montfort J."/>
            <person name="Bouchez O."/>
            <person name="Begum T."/>
            <person name="Mejri S."/>
            <person name="Adams A."/>
            <person name="Chen W.-J."/>
            <person name="Guiguen Y."/>
        </authorList>
    </citation>
    <scope>NUCLEOTIDE SEQUENCE</scope>
    <source>
        <strain evidence="8">YG-15Mar2019-1</strain>
        <tissue evidence="8">Brain</tissue>
    </source>
</reference>
<dbReference type="FunFam" id="1.20.1270.60:FF:000053">
    <property type="entry name" value="SH3 domain-binding protein 1"/>
    <property type="match status" value="1"/>
</dbReference>
<feature type="compositionally biased region" description="Polar residues" evidence="5">
    <location>
        <begin position="503"/>
        <end position="526"/>
    </location>
</feature>
<dbReference type="GO" id="GO:0005829">
    <property type="term" value="C:cytosol"/>
    <property type="evidence" value="ECO:0007669"/>
    <property type="project" value="UniProtKB-SubCell"/>
</dbReference>
<dbReference type="Proteomes" id="UP001046870">
    <property type="component" value="Chromosome 19"/>
</dbReference>
<dbReference type="EMBL" id="JAFDVH010000019">
    <property type="protein sequence ID" value="KAG7460065.1"/>
    <property type="molecule type" value="Genomic_DNA"/>
</dbReference>
<comment type="subcellular location">
    <subcellularLocation>
        <location evidence="1">Cytoplasm</location>
        <location evidence="1">Cytosol</location>
    </subcellularLocation>
</comment>
<dbReference type="SUPFAM" id="SSF103657">
    <property type="entry name" value="BAR/IMD domain-like"/>
    <property type="match status" value="1"/>
</dbReference>
<dbReference type="PROSITE" id="PS51021">
    <property type="entry name" value="BAR"/>
    <property type="match status" value="1"/>
</dbReference>
<keyword evidence="4" id="KW-0597">Phosphoprotein</keyword>
<dbReference type="SMART" id="SM00721">
    <property type="entry name" value="BAR"/>
    <property type="match status" value="1"/>
</dbReference>
<dbReference type="FunFam" id="1.10.555.10:FF:000001">
    <property type="entry name" value="Rho GTPase activating protein 44"/>
    <property type="match status" value="1"/>
</dbReference>
<dbReference type="AlphaFoldDB" id="A0A9D3PKU0"/>
<evidence type="ECO:0000256" key="3">
    <source>
        <dbReference type="ARBA" id="ARBA00022490"/>
    </source>
</evidence>
<gene>
    <name evidence="8" type="ORF">MATL_G00217130</name>
</gene>
<dbReference type="GO" id="GO:0035020">
    <property type="term" value="P:regulation of Rac protein signal transduction"/>
    <property type="evidence" value="ECO:0007669"/>
    <property type="project" value="TreeGrafter"/>
</dbReference>
<feature type="domain" description="BAR" evidence="7">
    <location>
        <begin position="11"/>
        <end position="237"/>
    </location>
</feature>
<sequence length="633" mass="70394">MLNLFKQQFGSLGKAQDATDLLTDDLALVEQRVEPAKKAAQIIHKKLVGCLQSQQGLDAEKRTKKLPLMMLSVSMAESFKDFDGESPIRKVLEMCCFMQTLLAKSLADFEVQLEKEVLEPLNKLSEEDLPEILKNKKLFAKLTTDWHNARNRCQASTGPQAKQDGLREEVEEAWRRLESIRDQYSADLYHFASKEDDYANYFIRLLELQAEYHKNSLGCLEKNLTELKENHSQSAPRLSGPSGKVYGAPLLSHLQHSSRQIATPIQECVHMLLQRGLREEGLFRLAAAASVVKRLKSSLDSGNIDHSEFHSDPHAVAGALKSYLRELPEPLMTFELYNDWFKAAGEKEVADRLEQLRRVLCKLPPENYNNLRYLVQFLSRLSENQAVNRMTPSNIAIVLGPNLLWPRTEGVDSLLDMASASSVQVVTVVEPLIQYANSLFPEEVDFGIPEPQGCPDLTPSLSPPPVSATEMNPAASPPLSSTTRSLSEEHSDSPIVKSGLITRRTSMWENPTSDAASQKPTQNQDQKPACDLTQTQPQQSHLQQPTTDQPPGSAAPCKAKRTFQQQTPPEPAARAQRKPLAPAAPPSQATAPTAQKKPEITSQTSFNNKNKIKKGTVKAPSFPPPRPPQPINK</sequence>
<dbReference type="Gene3D" id="1.10.555.10">
    <property type="entry name" value="Rho GTPase activation protein"/>
    <property type="match status" value="1"/>
</dbReference>
<evidence type="ECO:0000256" key="4">
    <source>
        <dbReference type="ARBA" id="ARBA00022553"/>
    </source>
</evidence>
<evidence type="ECO:0000313" key="8">
    <source>
        <dbReference type="EMBL" id="KAG7460065.1"/>
    </source>
</evidence>
<dbReference type="InterPro" id="IPR008936">
    <property type="entry name" value="Rho_GTPase_activation_prot"/>
</dbReference>
<dbReference type="GO" id="GO:0032956">
    <property type="term" value="P:regulation of actin cytoskeleton organization"/>
    <property type="evidence" value="ECO:0007669"/>
    <property type="project" value="TreeGrafter"/>
</dbReference>
<organism evidence="8 9">
    <name type="scientific">Megalops atlanticus</name>
    <name type="common">Tarpon</name>
    <name type="synonym">Clupea gigantea</name>
    <dbReference type="NCBI Taxonomy" id="7932"/>
    <lineage>
        <taxon>Eukaryota</taxon>
        <taxon>Metazoa</taxon>
        <taxon>Chordata</taxon>
        <taxon>Craniata</taxon>
        <taxon>Vertebrata</taxon>
        <taxon>Euteleostomi</taxon>
        <taxon>Actinopterygii</taxon>
        <taxon>Neopterygii</taxon>
        <taxon>Teleostei</taxon>
        <taxon>Elopiformes</taxon>
        <taxon>Megalopidae</taxon>
        <taxon>Megalops</taxon>
    </lineage>
</organism>
<dbReference type="OrthoDB" id="19923at2759"/>
<dbReference type="Gene3D" id="1.20.1270.60">
    <property type="entry name" value="Arfaptin homology (AH) domain/BAR domain"/>
    <property type="match status" value="1"/>
</dbReference>
<dbReference type="InterPro" id="IPR047165">
    <property type="entry name" value="RHG17/44/SH3BP1-like"/>
</dbReference>
<dbReference type="SMART" id="SM00324">
    <property type="entry name" value="RhoGAP"/>
    <property type="match status" value="1"/>
</dbReference>
<feature type="compositionally biased region" description="Polar residues" evidence="5">
    <location>
        <begin position="600"/>
        <end position="609"/>
    </location>
</feature>
<dbReference type="SUPFAM" id="SSF48350">
    <property type="entry name" value="GTPase activation domain, GAP"/>
    <property type="match status" value="1"/>
</dbReference>
<evidence type="ECO:0000256" key="2">
    <source>
        <dbReference type="ARBA" id="ARBA00022468"/>
    </source>
</evidence>
<dbReference type="InterPro" id="IPR000198">
    <property type="entry name" value="RhoGAP_dom"/>
</dbReference>
<evidence type="ECO:0000259" key="6">
    <source>
        <dbReference type="PROSITE" id="PS50238"/>
    </source>
</evidence>